<reference evidence="1 2" key="2">
    <citation type="submission" date="2018-11" db="EMBL/GenBank/DDBJ databases">
        <authorList>
            <consortium name="Pathogen Informatics"/>
        </authorList>
    </citation>
    <scope>NUCLEOTIDE SEQUENCE [LARGE SCALE GENOMIC DNA]</scope>
</reference>
<protein>
    <submittedName>
        <fullName evidence="3">UDENN domain-containing protein</fullName>
    </submittedName>
</protein>
<evidence type="ECO:0000313" key="2">
    <source>
        <dbReference type="Proteomes" id="UP000270296"/>
    </source>
</evidence>
<keyword evidence="2" id="KW-1185">Reference proteome</keyword>
<dbReference type="AlphaFoldDB" id="A0A183J462"/>
<sequence length="162" mass="17791">MSVQRSAGSTASLGAARRQHRAIGQMTGLGPNAYLADRPTANPFDIVYVGEGRPPQSGYSVQLHFPCNSASPCREVYALPKDIMGQLGKLDKFLSYLSEGMLPRFCLREEDNMTGKKSVAFRMSVFPGCCFESFVCMTDDEPMTDDLPSICLHSMPSFDGIY</sequence>
<gene>
    <name evidence="1" type="ORF">SBAD_LOCUS10660</name>
</gene>
<organism evidence="3">
    <name type="scientific">Soboliphyme baturini</name>
    <dbReference type="NCBI Taxonomy" id="241478"/>
    <lineage>
        <taxon>Eukaryota</taxon>
        <taxon>Metazoa</taxon>
        <taxon>Ecdysozoa</taxon>
        <taxon>Nematoda</taxon>
        <taxon>Enoplea</taxon>
        <taxon>Dorylaimia</taxon>
        <taxon>Dioctophymatida</taxon>
        <taxon>Dioctophymatoidea</taxon>
        <taxon>Soboliphymatidae</taxon>
        <taxon>Soboliphyme</taxon>
    </lineage>
</organism>
<dbReference type="Proteomes" id="UP000270296">
    <property type="component" value="Unassembled WGS sequence"/>
</dbReference>
<reference evidence="3" key="1">
    <citation type="submission" date="2016-06" db="UniProtKB">
        <authorList>
            <consortium name="WormBaseParasite"/>
        </authorList>
    </citation>
    <scope>IDENTIFICATION</scope>
</reference>
<name>A0A183J462_9BILA</name>
<proteinExistence type="predicted"/>
<dbReference type="EMBL" id="UZAM01014382">
    <property type="protein sequence ID" value="VDP33628.1"/>
    <property type="molecule type" value="Genomic_DNA"/>
</dbReference>
<dbReference type="WBParaSite" id="SBAD_0001103001-mRNA-1">
    <property type="protein sequence ID" value="SBAD_0001103001-mRNA-1"/>
    <property type="gene ID" value="SBAD_0001103001"/>
</dbReference>
<evidence type="ECO:0000313" key="1">
    <source>
        <dbReference type="EMBL" id="VDP33628.1"/>
    </source>
</evidence>
<accession>A0A183J462</accession>
<evidence type="ECO:0000313" key="3">
    <source>
        <dbReference type="WBParaSite" id="SBAD_0001103001-mRNA-1"/>
    </source>
</evidence>